<keyword evidence="6" id="KW-0067">ATP-binding</keyword>
<keyword evidence="14" id="KW-1185">Reference proteome</keyword>
<keyword evidence="7 11" id="KW-1133">Transmembrane helix</keyword>
<dbReference type="EMBL" id="JAALHA020000009">
    <property type="protein sequence ID" value="MDR9896662.1"/>
    <property type="molecule type" value="Genomic_DNA"/>
</dbReference>
<dbReference type="Pfam" id="PF02706">
    <property type="entry name" value="Wzz"/>
    <property type="match status" value="1"/>
</dbReference>
<dbReference type="RefSeq" id="WP_208341676.1">
    <property type="nucleotide sequence ID" value="NZ_CAWQFN010000004.1"/>
</dbReference>
<dbReference type="GO" id="GO:0005886">
    <property type="term" value="C:plasma membrane"/>
    <property type="evidence" value="ECO:0007669"/>
    <property type="project" value="UniProtKB-SubCell"/>
</dbReference>
<keyword evidence="9" id="KW-0175">Coiled coil</keyword>
<evidence type="ECO:0000256" key="2">
    <source>
        <dbReference type="ARBA" id="ARBA00006683"/>
    </source>
</evidence>
<evidence type="ECO:0000256" key="9">
    <source>
        <dbReference type="SAM" id="Coils"/>
    </source>
</evidence>
<evidence type="ECO:0000256" key="10">
    <source>
        <dbReference type="SAM" id="MobiDB-lite"/>
    </source>
</evidence>
<dbReference type="InterPro" id="IPR027417">
    <property type="entry name" value="P-loop_NTPase"/>
</dbReference>
<evidence type="ECO:0000256" key="5">
    <source>
        <dbReference type="ARBA" id="ARBA00022741"/>
    </source>
</evidence>
<dbReference type="PANTHER" id="PTHR32309:SF13">
    <property type="entry name" value="FERRIC ENTEROBACTIN TRANSPORT PROTEIN FEPE"/>
    <property type="match status" value="1"/>
</dbReference>
<feature type="domain" description="Polysaccharide chain length determinant N-terminal" evidence="12">
    <location>
        <begin position="23"/>
        <end position="107"/>
    </location>
</feature>
<evidence type="ECO:0000313" key="13">
    <source>
        <dbReference type="EMBL" id="MDR9896662.1"/>
    </source>
</evidence>
<comment type="subcellular location">
    <subcellularLocation>
        <location evidence="1">Cell membrane</location>
        <topology evidence="1">Multi-pass membrane protein</topology>
    </subcellularLocation>
</comment>
<comment type="caution">
    <text evidence="13">The sequence shown here is derived from an EMBL/GenBank/DDBJ whole genome shotgun (WGS) entry which is preliminary data.</text>
</comment>
<feature type="region of interest" description="Disordered" evidence="10">
    <location>
        <begin position="324"/>
        <end position="382"/>
    </location>
</feature>
<reference evidence="14" key="1">
    <citation type="journal article" date="2021" name="Science">
        <title>Hunting the eagle killer: A cyanobacterial neurotoxin causes vacuolar myelinopathy.</title>
        <authorList>
            <person name="Breinlinger S."/>
            <person name="Phillips T.J."/>
            <person name="Haram B.N."/>
            <person name="Mares J."/>
            <person name="Martinez Yerena J.A."/>
            <person name="Hrouzek P."/>
            <person name="Sobotka R."/>
            <person name="Henderson W.M."/>
            <person name="Schmieder P."/>
            <person name="Williams S.M."/>
            <person name="Lauderdale J.D."/>
            <person name="Wilde H.D."/>
            <person name="Gerrin W."/>
            <person name="Kust A."/>
            <person name="Washington J.W."/>
            <person name="Wagner C."/>
            <person name="Geier B."/>
            <person name="Liebeke M."/>
            <person name="Enke H."/>
            <person name="Niedermeyer T.H.J."/>
            <person name="Wilde S.B."/>
        </authorList>
    </citation>
    <scope>NUCLEOTIDE SEQUENCE [LARGE SCALE GENOMIC DNA]</scope>
    <source>
        <strain evidence="14">Thurmond2011</strain>
    </source>
</reference>
<evidence type="ECO:0000256" key="1">
    <source>
        <dbReference type="ARBA" id="ARBA00004651"/>
    </source>
</evidence>
<evidence type="ECO:0000256" key="11">
    <source>
        <dbReference type="SAM" id="Phobius"/>
    </source>
</evidence>
<dbReference type="Proteomes" id="UP000667802">
    <property type="component" value="Unassembled WGS sequence"/>
</dbReference>
<comment type="similarity">
    <text evidence="2">Belongs to the CpsC/CapA family.</text>
</comment>
<feature type="compositionally biased region" description="Polar residues" evidence="10">
    <location>
        <begin position="357"/>
        <end position="373"/>
    </location>
</feature>
<evidence type="ECO:0000256" key="3">
    <source>
        <dbReference type="ARBA" id="ARBA00022475"/>
    </source>
</evidence>
<gene>
    <name evidence="13" type="ORF">G7B40_019135</name>
</gene>
<organism evidence="13 14">
    <name type="scientific">Aetokthonos hydrillicola Thurmond2011</name>
    <dbReference type="NCBI Taxonomy" id="2712845"/>
    <lineage>
        <taxon>Bacteria</taxon>
        <taxon>Bacillati</taxon>
        <taxon>Cyanobacteriota</taxon>
        <taxon>Cyanophyceae</taxon>
        <taxon>Nostocales</taxon>
        <taxon>Hapalosiphonaceae</taxon>
        <taxon>Aetokthonos</taxon>
    </lineage>
</organism>
<evidence type="ECO:0000256" key="7">
    <source>
        <dbReference type="ARBA" id="ARBA00022989"/>
    </source>
</evidence>
<dbReference type="AlphaFoldDB" id="A0AAP5I814"/>
<keyword evidence="3" id="KW-1003">Cell membrane</keyword>
<feature type="compositionally biased region" description="Polar residues" evidence="10">
    <location>
        <begin position="330"/>
        <end position="345"/>
    </location>
</feature>
<protein>
    <submittedName>
        <fullName evidence="13">Wzz/FepE/Etk N-terminal domain-containing protein</fullName>
    </submittedName>
</protein>
<evidence type="ECO:0000313" key="14">
    <source>
        <dbReference type="Proteomes" id="UP000667802"/>
    </source>
</evidence>
<evidence type="ECO:0000259" key="12">
    <source>
        <dbReference type="Pfam" id="PF02706"/>
    </source>
</evidence>
<keyword evidence="4 11" id="KW-0812">Transmembrane</keyword>
<dbReference type="InterPro" id="IPR005702">
    <property type="entry name" value="Wzc-like_C"/>
</dbReference>
<evidence type="ECO:0000256" key="8">
    <source>
        <dbReference type="ARBA" id="ARBA00023136"/>
    </source>
</evidence>
<proteinExistence type="inferred from homology"/>
<dbReference type="GO" id="GO:0004713">
    <property type="term" value="F:protein tyrosine kinase activity"/>
    <property type="evidence" value="ECO:0007669"/>
    <property type="project" value="TreeGrafter"/>
</dbReference>
<dbReference type="PANTHER" id="PTHR32309">
    <property type="entry name" value="TYROSINE-PROTEIN KINASE"/>
    <property type="match status" value="1"/>
</dbReference>
<sequence>MADTSLEHGSKQGRLIVLSPHSTINIRQAFTIVHRRRFLILGVSCAVISVGTFLALTTKPTYQSSMQILVSSHSNKGVDSTSQKNNVKIMDYTQLMVSSMMIEKAVDLLRSSYPNITVEEIKGKNGKQKYLVIKKIEEHREANQLLSQLLDVSFKGNDPLKTQKVLQVLEKVYIDHNTEQQKERLAKGLSLFNDQLPKIKNQLIQSEKNLQQFRQKNNLLDPEKQGKLLLQSLADTRKQLRVVRAQIQDAKARNNYLHKQLTSLHQKTVVSSVANQSKNVQTLLDEIHHTEEALAQERQRYTDDSPVVKTLLQKHESQMAVLREDVGRSSKGSGSADSLGQSPQTLLPAKAVEETSGKPSPLTNSSANLSEGNQQGGERLMTTPIDKVSKVVERRNVGSSKIQVSFTTQVPSNNLSPSGTENIAMTQVQIAGVNQKMVEDLIDVQKTETGLTANEKSLVESEQQINSELSKYQNLMAQYKRLLPEVETNRKTLEKLIAAQHSLALKIAEENLNLEVLEQPQPGISLGSNRLLFLFGGILLAPVLGIAAGLLREFSDDTIHSPQDLRNLINVRLLGTVPKLPLPLKKRKFFSLPRGAQTSPSKSLKVTSNDNFLDIYNFLPAHETLDIAFQNIQNVQSADSYKSLMLTSALAGEGKSTLILGLALSATHMNRRVLIVDANLRKPNLHKILEIPNEWGLSLLLIDETLSNFRDYIQPIHPSIDVLTAGPVAEDPVMVLSSSRMQQLVNLFKQTYDLVLIDTSSILDTVDARLVASTCDAIAMVARLGKLTQAKLTQATEIFSDSKLNLIGIIANEVSLNQKKPHI</sequence>
<accession>A0AAP5I814</accession>
<feature type="coiled-coil region" evidence="9">
    <location>
        <begin position="458"/>
        <end position="496"/>
    </location>
</feature>
<dbReference type="CDD" id="cd05387">
    <property type="entry name" value="BY-kinase"/>
    <property type="match status" value="1"/>
</dbReference>
<dbReference type="InterPro" id="IPR003856">
    <property type="entry name" value="LPS_length_determ_N"/>
</dbReference>
<keyword evidence="8 11" id="KW-0472">Membrane</keyword>
<name>A0AAP5I814_9CYAN</name>
<feature type="transmembrane region" description="Helical" evidence="11">
    <location>
        <begin position="38"/>
        <end position="56"/>
    </location>
</feature>
<evidence type="ECO:0000256" key="6">
    <source>
        <dbReference type="ARBA" id="ARBA00022840"/>
    </source>
</evidence>
<dbReference type="InterPro" id="IPR050445">
    <property type="entry name" value="Bact_polysacc_biosynth/exp"/>
</dbReference>
<dbReference type="SUPFAM" id="SSF52540">
    <property type="entry name" value="P-loop containing nucleoside triphosphate hydrolases"/>
    <property type="match status" value="1"/>
</dbReference>
<evidence type="ECO:0000256" key="4">
    <source>
        <dbReference type="ARBA" id="ARBA00022692"/>
    </source>
</evidence>
<keyword evidence="5" id="KW-0547">Nucleotide-binding</keyword>
<feature type="coiled-coil region" evidence="9">
    <location>
        <begin position="196"/>
        <end position="253"/>
    </location>
</feature>
<dbReference type="Gene3D" id="3.40.50.300">
    <property type="entry name" value="P-loop containing nucleotide triphosphate hydrolases"/>
    <property type="match status" value="1"/>
</dbReference>